<gene>
    <name evidence="2" type="ORF">TorRG33x02_288250</name>
</gene>
<evidence type="ECO:0000313" key="2">
    <source>
        <dbReference type="EMBL" id="PON59341.1"/>
    </source>
</evidence>
<feature type="compositionally biased region" description="Polar residues" evidence="1">
    <location>
        <begin position="85"/>
        <end position="98"/>
    </location>
</feature>
<name>A0A2P5CE90_TREOI</name>
<comment type="caution">
    <text evidence="2">The sequence shown here is derived from an EMBL/GenBank/DDBJ whole genome shotgun (WGS) entry which is preliminary data.</text>
</comment>
<evidence type="ECO:0000313" key="3">
    <source>
        <dbReference type="Proteomes" id="UP000237000"/>
    </source>
</evidence>
<dbReference type="AlphaFoldDB" id="A0A2P5CE90"/>
<dbReference type="EMBL" id="JXTC01000376">
    <property type="protein sequence ID" value="PON59341.1"/>
    <property type="molecule type" value="Genomic_DNA"/>
</dbReference>
<dbReference type="Proteomes" id="UP000237000">
    <property type="component" value="Unassembled WGS sequence"/>
</dbReference>
<feature type="region of interest" description="Disordered" evidence="1">
    <location>
        <begin position="65"/>
        <end position="108"/>
    </location>
</feature>
<protein>
    <submittedName>
        <fullName evidence="2">Uncharacterized protein</fullName>
    </submittedName>
</protein>
<dbReference type="InParanoid" id="A0A2P5CE90"/>
<accession>A0A2P5CE90</accession>
<proteinExistence type="predicted"/>
<evidence type="ECO:0000256" key="1">
    <source>
        <dbReference type="SAM" id="MobiDB-lite"/>
    </source>
</evidence>
<organism evidence="2 3">
    <name type="scientific">Trema orientale</name>
    <name type="common">Charcoal tree</name>
    <name type="synonym">Celtis orientalis</name>
    <dbReference type="NCBI Taxonomy" id="63057"/>
    <lineage>
        <taxon>Eukaryota</taxon>
        <taxon>Viridiplantae</taxon>
        <taxon>Streptophyta</taxon>
        <taxon>Embryophyta</taxon>
        <taxon>Tracheophyta</taxon>
        <taxon>Spermatophyta</taxon>
        <taxon>Magnoliopsida</taxon>
        <taxon>eudicotyledons</taxon>
        <taxon>Gunneridae</taxon>
        <taxon>Pentapetalae</taxon>
        <taxon>rosids</taxon>
        <taxon>fabids</taxon>
        <taxon>Rosales</taxon>
        <taxon>Cannabaceae</taxon>
        <taxon>Trema</taxon>
    </lineage>
</organism>
<dbReference type="OrthoDB" id="1762317at2759"/>
<sequence>MKACIRRSSSDHPIENVVSIIGQLLELIGDGKVKQLRMVLQYADEVFPGRRPRLQRRVQATELAVARAGAGDHRQGPDSEPPGTETESTGLAKQTTATPGPERGREIGGFVVRNTGVHQVFVKSPQRKLKRADG</sequence>
<keyword evidence="3" id="KW-1185">Reference proteome</keyword>
<reference evidence="3" key="1">
    <citation type="submission" date="2016-06" db="EMBL/GenBank/DDBJ databases">
        <title>Parallel loss of symbiosis genes in relatives of nitrogen-fixing non-legume Parasponia.</title>
        <authorList>
            <person name="Van Velzen R."/>
            <person name="Holmer R."/>
            <person name="Bu F."/>
            <person name="Rutten L."/>
            <person name="Van Zeijl A."/>
            <person name="Liu W."/>
            <person name="Santuari L."/>
            <person name="Cao Q."/>
            <person name="Sharma T."/>
            <person name="Shen D."/>
            <person name="Roswanjaya Y."/>
            <person name="Wardhani T."/>
            <person name="Kalhor M.S."/>
            <person name="Jansen J."/>
            <person name="Van den Hoogen J."/>
            <person name="Gungor B."/>
            <person name="Hartog M."/>
            <person name="Hontelez J."/>
            <person name="Verver J."/>
            <person name="Yang W.-C."/>
            <person name="Schijlen E."/>
            <person name="Repin R."/>
            <person name="Schilthuizen M."/>
            <person name="Schranz E."/>
            <person name="Heidstra R."/>
            <person name="Miyata K."/>
            <person name="Fedorova E."/>
            <person name="Kohlen W."/>
            <person name="Bisseling T."/>
            <person name="Smit S."/>
            <person name="Geurts R."/>
        </authorList>
    </citation>
    <scope>NUCLEOTIDE SEQUENCE [LARGE SCALE GENOMIC DNA]</scope>
    <source>
        <strain evidence="3">cv. RG33-2</strain>
    </source>
</reference>